<evidence type="ECO:0000313" key="2">
    <source>
        <dbReference type="EMBL" id="KAF2010906.1"/>
    </source>
</evidence>
<dbReference type="GeneID" id="54286535"/>
<accession>A0A6A5XDL2</accession>
<keyword evidence="3" id="KW-1185">Reference proteome</keyword>
<feature type="signal peptide" evidence="1">
    <location>
        <begin position="1"/>
        <end position="22"/>
    </location>
</feature>
<keyword evidence="1" id="KW-0732">Signal</keyword>
<dbReference type="AlphaFoldDB" id="A0A6A5XDL2"/>
<evidence type="ECO:0000256" key="1">
    <source>
        <dbReference type="SAM" id="SignalP"/>
    </source>
</evidence>
<dbReference type="EMBL" id="ML978075">
    <property type="protein sequence ID" value="KAF2010906.1"/>
    <property type="molecule type" value="Genomic_DNA"/>
</dbReference>
<sequence>MSLFLDIATGLIAVGSLSTAAASWYSAYMQASNAGNVEEANYCYAQLGQCLAEEGHLN</sequence>
<protein>
    <submittedName>
        <fullName evidence="2">Uncharacterized protein</fullName>
    </submittedName>
</protein>
<reference evidence="2" key="1">
    <citation type="journal article" date="2020" name="Stud. Mycol.">
        <title>101 Dothideomycetes genomes: a test case for predicting lifestyles and emergence of pathogens.</title>
        <authorList>
            <person name="Haridas S."/>
            <person name="Albert R."/>
            <person name="Binder M."/>
            <person name="Bloem J."/>
            <person name="Labutti K."/>
            <person name="Salamov A."/>
            <person name="Andreopoulos B."/>
            <person name="Baker S."/>
            <person name="Barry K."/>
            <person name="Bills G."/>
            <person name="Bluhm B."/>
            <person name="Cannon C."/>
            <person name="Castanera R."/>
            <person name="Culley D."/>
            <person name="Daum C."/>
            <person name="Ezra D."/>
            <person name="Gonzalez J."/>
            <person name="Henrissat B."/>
            <person name="Kuo A."/>
            <person name="Liang C."/>
            <person name="Lipzen A."/>
            <person name="Lutzoni F."/>
            <person name="Magnuson J."/>
            <person name="Mondo S."/>
            <person name="Nolan M."/>
            <person name="Ohm R."/>
            <person name="Pangilinan J."/>
            <person name="Park H.-J."/>
            <person name="Ramirez L."/>
            <person name="Alfaro M."/>
            <person name="Sun H."/>
            <person name="Tritt A."/>
            <person name="Yoshinaga Y."/>
            <person name="Zwiers L.-H."/>
            <person name="Turgeon B."/>
            <person name="Goodwin S."/>
            <person name="Spatafora J."/>
            <person name="Crous P."/>
            <person name="Grigoriev I."/>
        </authorList>
    </citation>
    <scope>NUCLEOTIDE SEQUENCE</scope>
    <source>
        <strain evidence="2">CBS 175.79</strain>
    </source>
</reference>
<dbReference type="RefSeq" id="XP_033379245.1">
    <property type="nucleotide sequence ID" value="XM_033529138.1"/>
</dbReference>
<feature type="chain" id="PRO_5025397606" evidence="1">
    <location>
        <begin position="23"/>
        <end position="58"/>
    </location>
</feature>
<organism evidence="2 3">
    <name type="scientific">Aaosphaeria arxii CBS 175.79</name>
    <dbReference type="NCBI Taxonomy" id="1450172"/>
    <lineage>
        <taxon>Eukaryota</taxon>
        <taxon>Fungi</taxon>
        <taxon>Dikarya</taxon>
        <taxon>Ascomycota</taxon>
        <taxon>Pezizomycotina</taxon>
        <taxon>Dothideomycetes</taxon>
        <taxon>Pleosporomycetidae</taxon>
        <taxon>Pleosporales</taxon>
        <taxon>Pleosporales incertae sedis</taxon>
        <taxon>Aaosphaeria</taxon>
    </lineage>
</organism>
<dbReference type="Proteomes" id="UP000799778">
    <property type="component" value="Unassembled WGS sequence"/>
</dbReference>
<gene>
    <name evidence="2" type="ORF">BU24DRAFT_427096</name>
</gene>
<name>A0A6A5XDL2_9PLEO</name>
<evidence type="ECO:0000313" key="3">
    <source>
        <dbReference type="Proteomes" id="UP000799778"/>
    </source>
</evidence>
<proteinExistence type="predicted"/>